<proteinExistence type="predicted"/>
<evidence type="ECO:0000256" key="3">
    <source>
        <dbReference type="ARBA" id="ARBA00023235"/>
    </source>
</evidence>
<protein>
    <recommendedName>
        <fullName evidence="1">peptidylprolyl isomerase</fullName>
        <ecNumber evidence="1">5.2.1.8</ecNumber>
    </recommendedName>
</protein>
<dbReference type="Pfam" id="PF00160">
    <property type="entry name" value="Pro_isomerase"/>
    <property type="match status" value="1"/>
</dbReference>
<dbReference type="Gene3D" id="2.40.100.10">
    <property type="entry name" value="Cyclophilin-like"/>
    <property type="match status" value="1"/>
</dbReference>
<dbReference type="InterPro" id="IPR002130">
    <property type="entry name" value="Cyclophilin-type_PPIase_dom"/>
</dbReference>
<dbReference type="PANTHER" id="PTHR45625">
    <property type="entry name" value="PEPTIDYL-PROLYL CIS-TRANS ISOMERASE-RELATED"/>
    <property type="match status" value="1"/>
</dbReference>
<evidence type="ECO:0000256" key="2">
    <source>
        <dbReference type="ARBA" id="ARBA00023110"/>
    </source>
</evidence>
<keyword evidence="7" id="KW-1185">Reference proteome</keyword>
<keyword evidence="4" id="KW-0732">Signal</keyword>
<evidence type="ECO:0000313" key="6">
    <source>
        <dbReference type="EMBL" id="GAA3706609.1"/>
    </source>
</evidence>
<comment type="caution">
    <text evidence="6">The sequence shown here is derived from an EMBL/GenBank/DDBJ whole genome shotgun (WGS) entry which is preliminary data.</text>
</comment>
<reference evidence="7" key="1">
    <citation type="journal article" date="2019" name="Int. J. Syst. Evol. Microbiol.">
        <title>The Global Catalogue of Microorganisms (GCM) 10K type strain sequencing project: providing services to taxonomists for standard genome sequencing and annotation.</title>
        <authorList>
            <consortium name="The Broad Institute Genomics Platform"/>
            <consortium name="The Broad Institute Genome Sequencing Center for Infectious Disease"/>
            <person name="Wu L."/>
            <person name="Ma J."/>
        </authorList>
    </citation>
    <scope>NUCLEOTIDE SEQUENCE [LARGE SCALE GENOMIC DNA]</scope>
    <source>
        <strain evidence="7">JCM 17498</strain>
    </source>
</reference>
<dbReference type="PANTHER" id="PTHR45625:SF4">
    <property type="entry name" value="PEPTIDYLPROLYL ISOMERASE DOMAIN AND WD REPEAT-CONTAINING PROTEIN 1"/>
    <property type="match status" value="1"/>
</dbReference>
<evidence type="ECO:0000256" key="1">
    <source>
        <dbReference type="ARBA" id="ARBA00013194"/>
    </source>
</evidence>
<name>A0ABP7DMR2_9SPHN</name>
<dbReference type="EC" id="5.2.1.8" evidence="1"/>
<keyword evidence="2" id="KW-0697">Rotamase</keyword>
<dbReference type="Proteomes" id="UP001500523">
    <property type="component" value="Unassembled WGS sequence"/>
</dbReference>
<dbReference type="InterPro" id="IPR044666">
    <property type="entry name" value="Cyclophilin_A-like"/>
</dbReference>
<dbReference type="EMBL" id="BAABBF010000003">
    <property type="protein sequence ID" value="GAA3706609.1"/>
    <property type="molecule type" value="Genomic_DNA"/>
</dbReference>
<accession>A0ABP7DMR2</accession>
<dbReference type="SUPFAM" id="SSF50891">
    <property type="entry name" value="Cyclophilin-like"/>
    <property type="match status" value="1"/>
</dbReference>
<evidence type="ECO:0000256" key="4">
    <source>
        <dbReference type="SAM" id="SignalP"/>
    </source>
</evidence>
<keyword evidence="3" id="KW-0413">Isomerase</keyword>
<feature type="signal peptide" evidence="4">
    <location>
        <begin position="1"/>
        <end position="24"/>
    </location>
</feature>
<evidence type="ECO:0000313" key="7">
    <source>
        <dbReference type="Proteomes" id="UP001500523"/>
    </source>
</evidence>
<dbReference type="PROSITE" id="PS50072">
    <property type="entry name" value="CSA_PPIASE_2"/>
    <property type="match status" value="1"/>
</dbReference>
<evidence type="ECO:0000259" key="5">
    <source>
        <dbReference type="PROSITE" id="PS50072"/>
    </source>
</evidence>
<organism evidence="6 7">
    <name type="scientific">Sphingomonas cynarae</name>
    <dbReference type="NCBI Taxonomy" id="930197"/>
    <lineage>
        <taxon>Bacteria</taxon>
        <taxon>Pseudomonadati</taxon>
        <taxon>Pseudomonadota</taxon>
        <taxon>Alphaproteobacteria</taxon>
        <taxon>Sphingomonadales</taxon>
        <taxon>Sphingomonadaceae</taxon>
        <taxon>Sphingomonas</taxon>
    </lineage>
</organism>
<sequence length="221" mass="23575">MMNRFLFRSALAIVAIAAVTPATAQAPGAKPGIVRVRLDTSRGAIMLALDARRAPKTTANFMAYVDDGRFDDTSFYRAARGKVDPTKGFVQAGIRTDAKRILPSFPFESTSKTGIRHLDATISMARGDDPASAGGNFVLTVGPTPQMDARPGYKGYAAFGHVVGGMEVVKRILAEPSGGGFDSMKGQMILRPVRLIRAVRIDGTAKPTGGPKVWLLTPRRG</sequence>
<gene>
    <name evidence="6" type="ORF">GCM10022268_15140</name>
</gene>
<feature type="chain" id="PRO_5046217554" description="peptidylprolyl isomerase" evidence="4">
    <location>
        <begin position="25"/>
        <end position="221"/>
    </location>
</feature>
<dbReference type="InterPro" id="IPR029000">
    <property type="entry name" value="Cyclophilin-like_dom_sf"/>
</dbReference>
<feature type="domain" description="PPIase cyclophilin-type" evidence="5">
    <location>
        <begin position="43"/>
        <end position="195"/>
    </location>
</feature>